<keyword evidence="1" id="KW-0812">Transmembrane</keyword>
<sequence length="81" mass="8060">MSAGVAAAAFAPVAAEAGWRHRGGGGKAGAIAAAGVLGVIAGAAIASSAARAEEEPECVIEKRRVETPSGRVYIKKVRVCE</sequence>
<evidence type="ECO:0000256" key="1">
    <source>
        <dbReference type="SAM" id="Phobius"/>
    </source>
</evidence>
<organism evidence="2 3">
    <name type="scientific">Chelatococcus sambhunathii</name>
    <dbReference type="NCBI Taxonomy" id="363953"/>
    <lineage>
        <taxon>Bacteria</taxon>
        <taxon>Pseudomonadati</taxon>
        <taxon>Pseudomonadota</taxon>
        <taxon>Alphaproteobacteria</taxon>
        <taxon>Hyphomicrobiales</taxon>
        <taxon>Chelatococcaceae</taxon>
        <taxon>Chelatococcus</taxon>
    </lineage>
</organism>
<name>A0ABU1DA61_9HYPH</name>
<accession>A0ABU1DA61</accession>
<feature type="transmembrane region" description="Helical" evidence="1">
    <location>
        <begin position="25"/>
        <end position="46"/>
    </location>
</feature>
<reference evidence="2" key="1">
    <citation type="submission" date="2020-10" db="EMBL/GenBank/DDBJ databases">
        <authorList>
            <person name="Abbas A."/>
            <person name="Razzaq R."/>
            <person name="Waqas M."/>
            <person name="Abbas N."/>
            <person name="Nielsen T.K."/>
            <person name="Hansen L.H."/>
            <person name="Hussain S."/>
            <person name="Shahid M."/>
        </authorList>
    </citation>
    <scope>NUCLEOTIDE SEQUENCE</scope>
    <source>
        <strain evidence="2">S14</strain>
    </source>
</reference>
<keyword evidence="3" id="KW-1185">Reference proteome</keyword>
<evidence type="ECO:0000313" key="3">
    <source>
        <dbReference type="Proteomes" id="UP001181622"/>
    </source>
</evidence>
<comment type="caution">
    <text evidence="2">The sequence shown here is derived from an EMBL/GenBank/DDBJ whole genome shotgun (WGS) entry which is preliminary data.</text>
</comment>
<keyword evidence="1" id="KW-0472">Membrane</keyword>
<dbReference type="Proteomes" id="UP001181622">
    <property type="component" value="Unassembled WGS sequence"/>
</dbReference>
<evidence type="ECO:0000313" key="2">
    <source>
        <dbReference type="EMBL" id="MDR4305017.1"/>
    </source>
</evidence>
<dbReference type="EMBL" id="JADBEO010000001">
    <property type="protein sequence ID" value="MDR4305017.1"/>
    <property type="molecule type" value="Genomic_DNA"/>
</dbReference>
<gene>
    <name evidence="2" type="ORF">IHQ68_00040</name>
</gene>
<keyword evidence="1" id="KW-1133">Transmembrane helix</keyword>
<protein>
    <submittedName>
        <fullName evidence="2">Uncharacterized protein</fullName>
    </submittedName>
</protein>
<proteinExistence type="predicted"/>